<accession>A0A9Q9SSF1</accession>
<protein>
    <submittedName>
        <fullName evidence="1">Uncharacterized protein</fullName>
    </submittedName>
</protein>
<evidence type="ECO:0000313" key="1">
    <source>
        <dbReference type="EMBL" id="WAN68773.1"/>
    </source>
</evidence>
<dbReference type="EMBL" id="CP017708">
    <property type="protein sequence ID" value="WAN68773.1"/>
    <property type="molecule type" value="Genomic_DNA"/>
</dbReference>
<organism evidence="1">
    <name type="scientific">Moorena producens (strain JHB)</name>
    <dbReference type="NCBI Taxonomy" id="1454205"/>
    <lineage>
        <taxon>Bacteria</taxon>
        <taxon>Bacillati</taxon>
        <taxon>Cyanobacteriota</taxon>
        <taxon>Cyanophyceae</taxon>
        <taxon>Coleofasciculales</taxon>
        <taxon>Coleofasciculaceae</taxon>
        <taxon>Moorena</taxon>
    </lineage>
</organism>
<dbReference type="Proteomes" id="UP000176944">
    <property type="component" value="Chromosome"/>
</dbReference>
<gene>
    <name evidence="1" type="ORF">BJP36_41140</name>
</gene>
<sequence length="64" mass="7257">MSNIPIPPCVLISLSPYLPISLSPYLPVPCSLFPIPFEQFRYPNLNAEQLTVNVIPHQWVKPLL</sequence>
<proteinExistence type="predicted"/>
<name>A0A9Q9SSF1_MOOP1</name>
<reference evidence="1" key="1">
    <citation type="journal article" date="2017" name="Proc. Natl. Acad. Sci. U.S.A.">
        <title>Comparative genomics uncovers the prolific and distinctive metabolic potential of the cyanobacterial genus Moorea.</title>
        <authorList>
            <person name="Leao T."/>
            <person name="Castelao G."/>
            <person name="Korobeynikov A."/>
            <person name="Monroe E.A."/>
            <person name="Podell S."/>
            <person name="Glukhov E."/>
            <person name="Allen E.E."/>
            <person name="Gerwick W.H."/>
            <person name="Gerwick L."/>
        </authorList>
    </citation>
    <scope>NUCLEOTIDE SEQUENCE</scope>
    <source>
        <strain evidence="1">JHB</strain>
    </source>
</reference>
<reference evidence="1" key="2">
    <citation type="submission" date="2022-10" db="EMBL/GenBank/DDBJ databases">
        <authorList>
            <person name="Ngo T.-E."/>
        </authorList>
    </citation>
    <scope>NUCLEOTIDE SEQUENCE</scope>
    <source>
        <strain evidence="1">JHB</strain>
    </source>
</reference>
<dbReference type="AlphaFoldDB" id="A0A9Q9SSF1"/>